<dbReference type="InterPro" id="IPR035983">
    <property type="entry name" value="Hect_E3_ubiquitin_ligase"/>
</dbReference>
<dbReference type="Gene3D" id="3.30.2410.10">
    <property type="entry name" value="Hect, E3 ligase catalytic domain"/>
    <property type="match status" value="1"/>
</dbReference>
<dbReference type="Pfam" id="PF00632">
    <property type="entry name" value="HECT"/>
    <property type="match status" value="1"/>
</dbReference>
<dbReference type="Proteomes" id="UP000179807">
    <property type="component" value="Unassembled WGS sequence"/>
</dbReference>
<feature type="region of interest" description="Disordered" evidence="3">
    <location>
        <begin position="1984"/>
        <end position="2045"/>
    </location>
</feature>
<feature type="active site" description="Glycyl thioester intermediate" evidence="2">
    <location>
        <position position="3244"/>
    </location>
</feature>
<dbReference type="Gene3D" id="3.90.1750.10">
    <property type="entry name" value="Hect, E3 ligase catalytic domains"/>
    <property type="match status" value="1"/>
</dbReference>
<dbReference type="GeneID" id="94832304"/>
<evidence type="ECO:0000256" key="3">
    <source>
        <dbReference type="SAM" id="MobiDB-lite"/>
    </source>
</evidence>
<evidence type="ECO:0000256" key="2">
    <source>
        <dbReference type="PROSITE-ProRule" id="PRU00104"/>
    </source>
</evidence>
<dbReference type="VEuPathDB" id="TrichDB:TRFO_14098"/>
<dbReference type="OrthoDB" id="8068875at2759"/>
<dbReference type="SMART" id="SM00119">
    <property type="entry name" value="HECTc"/>
    <property type="match status" value="1"/>
</dbReference>
<dbReference type="InterPro" id="IPR000569">
    <property type="entry name" value="HECT_dom"/>
</dbReference>
<dbReference type="GO" id="GO:0004842">
    <property type="term" value="F:ubiquitin-protein transferase activity"/>
    <property type="evidence" value="ECO:0007669"/>
    <property type="project" value="InterPro"/>
</dbReference>
<reference evidence="5" key="1">
    <citation type="submission" date="2016-10" db="EMBL/GenBank/DDBJ databases">
        <authorList>
            <person name="Benchimol M."/>
            <person name="Almeida L.G."/>
            <person name="Vasconcelos A.T."/>
            <person name="Perreira-Neves A."/>
            <person name="Rosa I.A."/>
            <person name="Tasca T."/>
            <person name="Bogo M.R."/>
            <person name="de Souza W."/>
        </authorList>
    </citation>
    <scope>NUCLEOTIDE SEQUENCE [LARGE SCALE GENOMIC DNA]</scope>
    <source>
        <strain evidence="5">K</strain>
    </source>
</reference>
<gene>
    <name evidence="5" type="ORF">TRFO_14098</name>
</gene>
<feature type="region of interest" description="Disordered" evidence="3">
    <location>
        <begin position="2069"/>
        <end position="2126"/>
    </location>
</feature>
<accession>A0A1J4KX60</accession>
<dbReference type="EMBL" id="MLAK01000218">
    <property type="protein sequence ID" value="OHT15472.1"/>
    <property type="molecule type" value="Genomic_DNA"/>
</dbReference>
<evidence type="ECO:0000259" key="4">
    <source>
        <dbReference type="PROSITE" id="PS50237"/>
    </source>
</evidence>
<protein>
    <recommendedName>
        <fullName evidence="4">HECT domain-containing protein</fullName>
    </recommendedName>
</protein>
<dbReference type="PANTHER" id="PTHR46654">
    <property type="entry name" value="E3 UBIQUITIN-PROTEIN LIGASE HECTD3"/>
    <property type="match status" value="1"/>
</dbReference>
<feature type="region of interest" description="Disordered" evidence="3">
    <location>
        <begin position="1171"/>
        <end position="1193"/>
    </location>
</feature>
<keyword evidence="6" id="KW-1185">Reference proteome</keyword>
<dbReference type="PANTHER" id="PTHR46654:SF1">
    <property type="entry name" value="E3 UBIQUITIN-PROTEIN LIGASE HECTD3"/>
    <property type="match status" value="1"/>
</dbReference>
<keyword evidence="1 2" id="KW-0833">Ubl conjugation pathway</keyword>
<proteinExistence type="predicted"/>
<evidence type="ECO:0000256" key="1">
    <source>
        <dbReference type="ARBA" id="ARBA00022786"/>
    </source>
</evidence>
<feature type="compositionally biased region" description="Acidic residues" evidence="3">
    <location>
        <begin position="2026"/>
        <end position="2045"/>
    </location>
</feature>
<feature type="compositionally biased region" description="Low complexity" evidence="3">
    <location>
        <begin position="1173"/>
        <end position="1192"/>
    </location>
</feature>
<feature type="compositionally biased region" description="Polar residues" evidence="3">
    <location>
        <begin position="2069"/>
        <end position="2079"/>
    </location>
</feature>
<comment type="caution">
    <text evidence="5">The sequence shown here is derived from an EMBL/GenBank/DDBJ whole genome shotgun (WGS) entry which is preliminary data.</text>
</comment>
<dbReference type="PROSITE" id="PS50237">
    <property type="entry name" value="HECT"/>
    <property type="match status" value="1"/>
</dbReference>
<feature type="compositionally biased region" description="Basic residues" evidence="3">
    <location>
        <begin position="2109"/>
        <end position="2123"/>
    </location>
</feature>
<dbReference type="GO" id="GO:0005737">
    <property type="term" value="C:cytoplasm"/>
    <property type="evidence" value="ECO:0007669"/>
    <property type="project" value="TreeGrafter"/>
</dbReference>
<sequence>MEKYLSYFLPAKVPLKDLNSDFTKDFLHSAFSIIKKCEFMERHEVQITNRFSPENFLEELINSQLNDGTLTYPIDANDILSNAVHELTALMQKETGYYQNRFNYIDKSFAPLIRISKPRSTDPPPAVENKEMPPEKTICGIAFNSFVKSFSDFSIFPFEMIKAFISEINDNLAKIKSDELVGTESTIKSMELFIGNILAVDEFATSEIFSLLHPLIFNLTKSLNTVNFLLYFFKAVLKHGEKLKISEMNLTDYLPEIDESQYFNKIFKFQEKIIKISFIDEKTIGVLTNQKNVFFINLTTHSITKKICFEDIISTNEIINKDDYFICIGSNNAIISSNHLISCFSLIDGSRFGIVSSHAVVDKVLFISFFNGDYFFFGKKETKYIFFKMPNIPHSFEISLCTTVSIDEDPIGFIVNSNITFILNFKNKLIDFIYNYDGSINRIYPSNTHSNKNIPSADFLNRIYAYAREIKEPQNETTTQNEFSYEVAVIYTPLTLYKDYFLISWKKNDITGEDSETEHKNKAYIEKMIIHLKLLLNQIFLKANFSRDNINSSFFTKSPSSTLLQLLELCEMAISNNYSHNFTIFCLFSLLINIHQGDKNLTIDIIQKIIQFYHKMLHSKISIKYSYIQNYILLSLAINHHTLYYDDLSKVKDDFQFVFNDETRLQNLLNYDLIQYLSKSSAFVYIFNDDLIDIIIKHYPPICVYHCLINSEKPYFKEACYNPPIKILETYMKTAIKYIIAQIDDNFIPTNIYYDLLIHYANCLQSMNNHIPFIFAKMVSKELSRIHHCLSKNESFAESDIKYTTDSFDHDYIEKERVAKFETEHGSIEISRKKAVYIFPGAAEIILEFDKSCQIPKKAEFTISYTEFDGKQICKKITKNNKDKIPSMTIKSDSVELFFKVPHSYYIWRILCNIKGTIKKDKFEFSPDISQFQFCYLVHLVGKCLNYGINSIPITSREEECKVLLSYNILQHVKIESYSELASKHPINSENAKKDLYNEKDGKMHITKTRRTISRGLSFNNTTHSSDMLKSFLSDASSQYPVQKGFAQVLFSNMYQKVPCKIKTREVPSIQYIEHLVASVMMKHLGIVGEALSYAMALKNDQNTPVPPDLHKIWQSLYKIRLFLFNLNQKATKKNDPEIFKTVIDEYKEKCLFLLNNEPILRVLIHDSESENNKSSSTSSNNKESENTNYSNDFNGYDRKQTITVAINEISSFIMSKFNLKDIVELVDVRNKRFQIRMKALKCLFSLIQSIDHHYVSFILTPLLPSFKKILPVNESNNNWIPMSMLCEFTTVISNLFIYLTDRFCNVNTKLILRKVCADVLSLPFIQYLNEEQNQEIIKKLVTLYTNQESTEIDKGLSLILIIKFIINSPNYNIVPIFKELINSNLDLIHQTKQQPNISKIQKKISVDLLNNSILIVTFLIQSKKFSFDDLPLLLDSLSILRPNLIVSAFKLIGQQICVHGIPDNFSYRGNKSFEDFILSILINIGKSFYHEKLDFLEKGFNENDSRLFIAEELISFIRLQLLTFSSVRDQVIEIIHDIFVKYLDESDVNYKHIIIGLLSVLGNGVHSFNYTKSAIFTNLSNINCTIFGNSSIQKALVLDYNPIDNEFVISRNGVYHILSDPKLNAVAQPRIGIEPNSFILNENDAKILAEIFIKYCDQFDQIQSAFIASYLPIAFQNPNNQKLILEHIHLDKLISFSNDIIDANELRPFEELASIISLPDMPHCKNDCLYNLTNGHKECQFAEGIGNFTIPISNSNQNNSVFGYKVKIISFTSNDQENNLAKSHFYFGFASENHIYSSNRNYYLVSPSKKYYTASQIFYYFPIILPKNEVEIDDEFICIVSSDFVYFSAVSNGRFYSIKRKDGQPLIPFIRTENTKLSITIMNDVMIPEKTIDLLTAKVKIHKPKEKIEKYDTLVEDDFMSILFNEPTPSRKSKNGNETDTIKQAKKKVNNELNLKKDITSFKNSSKFCFFSTSEENVNLLDNENENEQVEKEEEEEEEYNITIENNEEDIENTPNVIENKEVEKLEEEEENEDESEDGEEEEHNEIDDAFFTQIYLQSLHELHHDYSSGNDYNISEQSEQRNRRDNGGESAFNRAGNDQERSNVSINRRKAKRSLKKRMKRSPPGPFDFSLSQIYESGDIVKINKTVLINYIKNKKIEWNLQDDIYINFPARVIEVVQNNEDSEQNNDNNDVGYEDISLRIAFCESFSNLYKEFTLNSRLLNRINHFGKYSSPLTKDIYRRSYSIRMIRIATLLALQTKCQLKSIISQKNISKPVLSFLMKMIFEYIPFSASKHNTINECVNKNFIHPSETAQIGNKLKEFLSFLHYKTDLSIQVCDIIIDNWPSLSFEDMKQFVPENYIFNIHKPTTKMKIDETISSNAGFLLFMSPDSKLESNVLHVTGEKLALKLDKYNENFHHDCLLLHEKKLHILMNGINNRNDKMNLIVMPIDSKYSNKTIFSPCNILQLLFVFLKLLYNSYKNNNSNNKKLLQQELSEEMKTYLCGYASTKLIPLIIDKMCQKDIFTLSIYYYVLYHLLLNLNFDGFPIPNKTIKQFDSFLNEFTIPKTCDSQIPVYIQQLVTIRVLLRKIMLSYLNEKQVAFNIPINSLIITRTHLKANVEKKRLAKMYNNLENSVLCNDENPTFRQLIHLVELCFTLSCQKKFPHHMIVKEWTSNFTNDIFYEGRDIFDITVFQPFWKEILISFVDGFGTISHTKMTIIDPNTHSIVCTIPPGGQAIVKIQHFIIHCEAEAEFIKFFIHCNLLSGDGRRILFADKLKDFDNDIKFFENHWDRRFDECLMQLSPATESVVNKFPDNYSSLYPLLKNVDKRLLIIRLEMIRKLNNEIANLFDFTNLKNVNEPFTKYLMKAGASVGYSMKEVNIRKVVKSIALTHNTSNNKPEVVFNRSKAALYLNNPQSDLGKSLLEQLIRQLKYEDLINMCQQDTPWTVILEGEGAQDAGGPGRELFTQICMEIQDIRCNLFAVTPNRRRGNGPNQDLLIPNSSSHLHNSEEHRTKLIFAGAIIACAYTSHLPQPFCFANLVWTSLIGKKITIDQIYEIDEEFRASMESIKSCGPDVPFSLIYSLNFTIENSFGENVELIEGGTFINVDYERRLEYCQAAENFRLHEFDEYLNALSQGFKLFFGNSVMKLLSPWEARLLICGNIEIPIEELKKNCKFIGDDKYHEMIFNVLEKFTPQERMLFIKFTTGRMSLPPPGLEWQTPLKISFDDMGRNQDKMLPTATTCSSKITIPCYSSIEILETNLRIAITYASDIDQDNEPDMALNVDLA</sequence>
<evidence type="ECO:0000313" key="5">
    <source>
        <dbReference type="EMBL" id="OHT15472.1"/>
    </source>
</evidence>
<organism evidence="5 6">
    <name type="scientific">Tritrichomonas foetus</name>
    <dbReference type="NCBI Taxonomy" id="1144522"/>
    <lineage>
        <taxon>Eukaryota</taxon>
        <taxon>Metamonada</taxon>
        <taxon>Parabasalia</taxon>
        <taxon>Tritrichomonadida</taxon>
        <taxon>Tritrichomonadidae</taxon>
        <taxon>Tritrichomonas</taxon>
    </lineage>
</organism>
<dbReference type="Gene3D" id="3.30.2160.10">
    <property type="entry name" value="Hect, E3 ligase catalytic domain"/>
    <property type="match status" value="1"/>
</dbReference>
<evidence type="ECO:0000313" key="6">
    <source>
        <dbReference type="Proteomes" id="UP000179807"/>
    </source>
</evidence>
<name>A0A1J4KX60_9EUKA</name>
<dbReference type="SUPFAM" id="SSF56204">
    <property type="entry name" value="Hect, E3 ligase catalytic domain"/>
    <property type="match status" value="1"/>
</dbReference>
<feature type="domain" description="HECT" evidence="4">
    <location>
        <begin position="2949"/>
        <end position="3276"/>
    </location>
</feature>
<dbReference type="InterPro" id="IPR042469">
    <property type="entry name" value="HECTD3"/>
</dbReference>
<feature type="compositionally biased region" description="Basic and acidic residues" evidence="3">
    <location>
        <begin position="2080"/>
        <end position="2089"/>
    </location>
</feature>
<dbReference type="RefSeq" id="XP_068368608.1">
    <property type="nucleotide sequence ID" value="XM_068497600.1"/>
</dbReference>
<feature type="compositionally biased region" description="Acidic residues" evidence="3">
    <location>
        <begin position="1984"/>
        <end position="2013"/>
    </location>
</feature>